<dbReference type="HOGENOM" id="CLU_058909_0_0_1"/>
<reference evidence="1 3" key="1">
    <citation type="journal article" date="2011" name="Nature">
        <title>The Medicago genome provides insight into the evolution of rhizobial symbioses.</title>
        <authorList>
            <person name="Young N.D."/>
            <person name="Debelle F."/>
            <person name="Oldroyd G.E."/>
            <person name="Geurts R."/>
            <person name="Cannon S.B."/>
            <person name="Udvardi M.K."/>
            <person name="Benedito V.A."/>
            <person name="Mayer K.F."/>
            <person name="Gouzy J."/>
            <person name="Schoof H."/>
            <person name="Van de Peer Y."/>
            <person name="Proost S."/>
            <person name="Cook D.R."/>
            <person name="Meyers B.C."/>
            <person name="Spannagl M."/>
            <person name="Cheung F."/>
            <person name="De Mita S."/>
            <person name="Krishnakumar V."/>
            <person name="Gundlach H."/>
            <person name="Zhou S."/>
            <person name="Mudge J."/>
            <person name="Bharti A.K."/>
            <person name="Murray J.D."/>
            <person name="Naoumkina M.A."/>
            <person name="Rosen B."/>
            <person name="Silverstein K.A."/>
            <person name="Tang H."/>
            <person name="Rombauts S."/>
            <person name="Zhao P.X."/>
            <person name="Zhou P."/>
            <person name="Barbe V."/>
            <person name="Bardou P."/>
            <person name="Bechner M."/>
            <person name="Bellec A."/>
            <person name="Berger A."/>
            <person name="Berges H."/>
            <person name="Bidwell S."/>
            <person name="Bisseling T."/>
            <person name="Choisne N."/>
            <person name="Couloux A."/>
            <person name="Denny R."/>
            <person name="Deshpande S."/>
            <person name="Dai X."/>
            <person name="Doyle J.J."/>
            <person name="Dudez A.M."/>
            <person name="Farmer A.D."/>
            <person name="Fouteau S."/>
            <person name="Franken C."/>
            <person name="Gibelin C."/>
            <person name="Gish J."/>
            <person name="Goldstein S."/>
            <person name="Gonzalez A.J."/>
            <person name="Green P.J."/>
            <person name="Hallab A."/>
            <person name="Hartog M."/>
            <person name="Hua A."/>
            <person name="Humphray S.J."/>
            <person name="Jeong D.H."/>
            <person name="Jing Y."/>
            <person name="Jocker A."/>
            <person name="Kenton S.M."/>
            <person name="Kim D.J."/>
            <person name="Klee K."/>
            <person name="Lai H."/>
            <person name="Lang C."/>
            <person name="Lin S."/>
            <person name="Macmil S.L."/>
            <person name="Magdelenat G."/>
            <person name="Matthews L."/>
            <person name="McCorrison J."/>
            <person name="Monaghan E.L."/>
            <person name="Mun J.H."/>
            <person name="Najar F.Z."/>
            <person name="Nicholson C."/>
            <person name="Noirot C."/>
            <person name="O'Bleness M."/>
            <person name="Paule C.R."/>
            <person name="Poulain J."/>
            <person name="Prion F."/>
            <person name="Qin B."/>
            <person name="Qu C."/>
            <person name="Retzel E.F."/>
            <person name="Riddle C."/>
            <person name="Sallet E."/>
            <person name="Samain S."/>
            <person name="Samson N."/>
            <person name="Sanders I."/>
            <person name="Saurat O."/>
            <person name="Scarpelli C."/>
            <person name="Schiex T."/>
            <person name="Segurens B."/>
            <person name="Severin A.J."/>
            <person name="Sherrier D.J."/>
            <person name="Shi R."/>
            <person name="Sims S."/>
            <person name="Singer S.R."/>
            <person name="Sinharoy S."/>
            <person name="Sterck L."/>
            <person name="Viollet A."/>
            <person name="Wang B.B."/>
            <person name="Wang K."/>
            <person name="Wang M."/>
            <person name="Wang X."/>
            <person name="Warfsmann J."/>
            <person name="Weissenbach J."/>
            <person name="White D.D."/>
            <person name="White J.D."/>
            <person name="Wiley G.B."/>
            <person name="Wincker P."/>
            <person name="Xing Y."/>
            <person name="Yang L."/>
            <person name="Yao Z."/>
            <person name="Ying F."/>
            <person name="Zhai J."/>
            <person name="Zhou L."/>
            <person name="Zuber A."/>
            <person name="Denarie J."/>
            <person name="Dixon R.A."/>
            <person name="May G.D."/>
            <person name="Schwartz D.C."/>
            <person name="Rogers J."/>
            <person name="Quetier F."/>
            <person name="Town C.D."/>
            <person name="Roe B.A."/>
        </authorList>
    </citation>
    <scope>NUCLEOTIDE SEQUENCE [LARGE SCALE GENOMIC DNA]</scope>
    <source>
        <strain evidence="1">A17</strain>
        <strain evidence="2 3">cv. Jemalong A17</strain>
    </source>
</reference>
<sequence length="367" mass="42294">MLLPEDLMLYLFTLVPLSCLLNSARFVCISWATVIHSSRFVEAYEQSCPRSKLGLYVENLVKQGRSYFLEFNDDVNGQFERFDFGIPENLGYIISTCDGLLFLSSNCGQFFVVNPILKCCLKIPPTPISQQLLVVGSRCTIARVPHTAKFKLFLLDVLEISGNFWYVFYVLRIGIDNSWKEIARKEAPRDWFFTWQPLYSGGNDLYWITIDDIIVMDVDREIIVEEYPLPNVPMPGDRVPIFLSMGDHLSCIAYKDEIYEAYQIYILDFDSGEWSLYHEMGHFDYVAACGHELNNLSSVVFRFWVNDQIIFRVTSPRLNMLLDKVTHFGYNVKTKQLTCIEGIDAEGGYEVWLHTNSPVSFSSTQHS</sequence>
<dbReference type="eggNOG" id="ENOG502SZBJ">
    <property type="taxonomic scope" value="Eukaryota"/>
</dbReference>
<gene>
    <name evidence="2" type="primary">25485133</name>
    <name evidence="1" type="ordered locus">MTR_1g102770</name>
</gene>
<dbReference type="PANTHER" id="PTHR31672">
    <property type="entry name" value="BNACNNG10540D PROTEIN"/>
    <property type="match status" value="1"/>
</dbReference>
<dbReference type="EMBL" id="CM001217">
    <property type="protein sequence ID" value="KEH43784.1"/>
    <property type="molecule type" value="Genomic_DNA"/>
</dbReference>
<dbReference type="Gene3D" id="1.20.1280.50">
    <property type="match status" value="1"/>
</dbReference>
<evidence type="ECO:0000313" key="1">
    <source>
        <dbReference type="EMBL" id="KEH43784.1"/>
    </source>
</evidence>
<keyword evidence="3" id="KW-1185">Reference proteome</keyword>
<organism evidence="1 3">
    <name type="scientific">Medicago truncatula</name>
    <name type="common">Barrel medic</name>
    <name type="synonym">Medicago tribuloides</name>
    <dbReference type="NCBI Taxonomy" id="3880"/>
    <lineage>
        <taxon>Eukaryota</taxon>
        <taxon>Viridiplantae</taxon>
        <taxon>Streptophyta</taxon>
        <taxon>Embryophyta</taxon>
        <taxon>Tracheophyta</taxon>
        <taxon>Spermatophyta</taxon>
        <taxon>Magnoliopsida</taxon>
        <taxon>eudicotyledons</taxon>
        <taxon>Gunneridae</taxon>
        <taxon>Pentapetalae</taxon>
        <taxon>rosids</taxon>
        <taxon>fabids</taxon>
        <taxon>Fabales</taxon>
        <taxon>Fabaceae</taxon>
        <taxon>Papilionoideae</taxon>
        <taxon>50 kb inversion clade</taxon>
        <taxon>NPAAA clade</taxon>
        <taxon>Hologalegina</taxon>
        <taxon>IRL clade</taxon>
        <taxon>Trifolieae</taxon>
        <taxon>Medicago</taxon>
    </lineage>
</organism>
<dbReference type="PANTHER" id="PTHR31672:SF11">
    <property type="entry name" value="F-BOX PROTEIN CPR1-LIKE ISOFORM X2"/>
    <property type="match status" value="1"/>
</dbReference>
<dbReference type="InterPro" id="IPR050796">
    <property type="entry name" value="SCF_F-box_component"/>
</dbReference>
<protein>
    <recommendedName>
        <fullName evidence="4">F-box domain-containing protein</fullName>
    </recommendedName>
</protein>
<dbReference type="Proteomes" id="UP000002051">
    <property type="component" value="Unassembled WGS sequence"/>
</dbReference>
<reference evidence="2" key="3">
    <citation type="submission" date="2015-04" db="UniProtKB">
        <authorList>
            <consortium name="EnsemblPlants"/>
        </authorList>
    </citation>
    <scope>IDENTIFICATION</scope>
    <source>
        <strain evidence="2">cv. Jemalong A17</strain>
    </source>
</reference>
<evidence type="ECO:0000313" key="3">
    <source>
        <dbReference type="Proteomes" id="UP000002051"/>
    </source>
</evidence>
<dbReference type="PaxDb" id="3880-AES84774"/>
<accession>A0A072VP29</accession>
<dbReference type="EnsemblPlants" id="KEH43784">
    <property type="protein sequence ID" value="KEH43784"/>
    <property type="gene ID" value="MTR_1g102770"/>
</dbReference>
<evidence type="ECO:0000313" key="2">
    <source>
        <dbReference type="EnsemblPlants" id="KEH43784"/>
    </source>
</evidence>
<name>A0A072VP29_MEDTR</name>
<reference evidence="1 3" key="2">
    <citation type="journal article" date="2014" name="BMC Genomics">
        <title>An improved genome release (version Mt4.0) for the model legume Medicago truncatula.</title>
        <authorList>
            <person name="Tang H."/>
            <person name="Krishnakumar V."/>
            <person name="Bidwell S."/>
            <person name="Rosen B."/>
            <person name="Chan A."/>
            <person name="Zhou S."/>
            <person name="Gentzbittel L."/>
            <person name="Childs K.L."/>
            <person name="Yandell M."/>
            <person name="Gundlach H."/>
            <person name="Mayer K.F."/>
            <person name="Schwartz D.C."/>
            <person name="Town C.D."/>
        </authorList>
    </citation>
    <scope>GENOME REANNOTATION</scope>
    <source>
        <strain evidence="1">A17</strain>
        <strain evidence="2 3">cv. Jemalong A17</strain>
    </source>
</reference>
<proteinExistence type="predicted"/>
<evidence type="ECO:0008006" key="4">
    <source>
        <dbReference type="Google" id="ProtNLM"/>
    </source>
</evidence>
<dbReference type="AlphaFoldDB" id="A0A072VP29"/>